<evidence type="ECO:0000313" key="2">
    <source>
        <dbReference type="EMBL" id="CAK7216539.1"/>
    </source>
</evidence>
<organism evidence="2 3">
    <name type="scientific">Sporothrix curviconia</name>
    <dbReference type="NCBI Taxonomy" id="1260050"/>
    <lineage>
        <taxon>Eukaryota</taxon>
        <taxon>Fungi</taxon>
        <taxon>Dikarya</taxon>
        <taxon>Ascomycota</taxon>
        <taxon>Pezizomycotina</taxon>
        <taxon>Sordariomycetes</taxon>
        <taxon>Sordariomycetidae</taxon>
        <taxon>Ophiostomatales</taxon>
        <taxon>Ophiostomataceae</taxon>
        <taxon>Sporothrix</taxon>
    </lineage>
</organism>
<proteinExistence type="predicted"/>
<evidence type="ECO:0000259" key="1">
    <source>
        <dbReference type="Pfam" id="PF08450"/>
    </source>
</evidence>
<dbReference type="Pfam" id="PF08450">
    <property type="entry name" value="SGL"/>
    <property type="match status" value="1"/>
</dbReference>
<dbReference type="Proteomes" id="UP001642405">
    <property type="component" value="Unassembled WGS sequence"/>
</dbReference>
<keyword evidence="3" id="KW-1185">Reference proteome</keyword>
<protein>
    <recommendedName>
        <fullName evidence="1">SMP-30/Gluconolactonase/LRE-like region domain-containing protein</fullName>
    </recommendedName>
</protein>
<gene>
    <name evidence="2" type="ORF">SCUCBS95973_002839</name>
</gene>
<sequence>MSSPFVIYDNAARALFGPAPKLELLHENTEYPFAHEAGVYIARDNSLYVTSNQFPARPHEQAIAATASSGKTIQITKVHLPAAGTNSSTTVRCEEITPAGIEMANGGVNYGEDAVLFCSQGHKESVGGLVVMETTPPYATRSLVSSFYGRPFNSVNDVVVCPSDGAVWFTDPNYGHEQGIRNRPSLPNQVYRFDPATQHIRAMADGFGRPNGICFSPDERTVYVTDTDWIHGDGTTDLARASTIYAFDVAVYHGQPFLVNRRLFAMADTGIPDGIKCDVHGNVYSGCGDGVNVWSPGGVLLGKILVAGGAANFCFGRNGEVFILNEHKLWRATLAESTKGALLGL</sequence>
<dbReference type="InterPro" id="IPR013658">
    <property type="entry name" value="SGL"/>
</dbReference>
<dbReference type="PANTHER" id="PTHR47064">
    <property type="entry name" value="PUTATIVE (AFU_ORTHOLOGUE AFUA_1G08990)-RELATED"/>
    <property type="match status" value="1"/>
</dbReference>
<comment type="caution">
    <text evidence="2">The sequence shown here is derived from an EMBL/GenBank/DDBJ whole genome shotgun (WGS) entry which is preliminary data.</text>
</comment>
<evidence type="ECO:0000313" key="3">
    <source>
        <dbReference type="Proteomes" id="UP001642405"/>
    </source>
</evidence>
<dbReference type="InterPro" id="IPR052988">
    <property type="entry name" value="Oryzine_lactonohydrolase"/>
</dbReference>
<reference evidence="2 3" key="1">
    <citation type="submission" date="2024-01" db="EMBL/GenBank/DDBJ databases">
        <authorList>
            <person name="Allen C."/>
            <person name="Tagirdzhanova G."/>
        </authorList>
    </citation>
    <scope>NUCLEOTIDE SEQUENCE [LARGE SCALE GENOMIC DNA]</scope>
</reference>
<accession>A0ABP0BBE3</accession>
<dbReference type="PANTHER" id="PTHR47064:SF2">
    <property type="entry name" value="SMP-30_GLUCONOLACTONASE_LRE-LIKE REGION DOMAIN-CONTAINING PROTEIN-RELATED"/>
    <property type="match status" value="1"/>
</dbReference>
<dbReference type="Gene3D" id="2.120.10.30">
    <property type="entry name" value="TolB, C-terminal domain"/>
    <property type="match status" value="1"/>
</dbReference>
<dbReference type="SUPFAM" id="SSF63829">
    <property type="entry name" value="Calcium-dependent phosphotriesterase"/>
    <property type="match status" value="1"/>
</dbReference>
<dbReference type="InterPro" id="IPR011042">
    <property type="entry name" value="6-blade_b-propeller_TolB-like"/>
</dbReference>
<dbReference type="EMBL" id="CAWUHB010000012">
    <property type="protein sequence ID" value="CAK7216539.1"/>
    <property type="molecule type" value="Genomic_DNA"/>
</dbReference>
<name>A0ABP0BBE3_9PEZI</name>
<feature type="domain" description="SMP-30/Gluconolactonase/LRE-like region" evidence="1">
    <location>
        <begin position="137"/>
        <end position="317"/>
    </location>
</feature>